<accession>A0A0L7RAW8</accession>
<proteinExistence type="predicted"/>
<dbReference type="AlphaFoldDB" id="A0A0L7RAW8"/>
<dbReference type="Proteomes" id="UP000053825">
    <property type="component" value="Unassembled WGS sequence"/>
</dbReference>
<gene>
    <name evidence="1" type="ORF">WH47_12300</name>
</gene>
<evidence type="ECO:0000313" key="1">
    <source>
        <dbReference type="EMBL" id="KOC67970.1"/>
    </source>
</evidence>
<protein>
    <submittedName>
        <fullName evidence="1">Uncharacterized protein</fullName>
    </submittedName>
</protein>
<keyword evidence="2" id="KW-1185">Reference proteome</keyword>
<dbReference type="EMBL" id="KQ414618">
    <property type="protein sequence ID" value="KOC67970.1"/>
    <property type="molecule type" value="Genomic_DNA"/>
</dbReference>
<reference evidence="1 2" key="1">
    <citation type="submission" date="2015-07" db="EMBL/GenBank/DDBJ databases">
        <title>The genome of Habropoda laboriosa.</title>
        <authorList>
            <person name="Pan H."/>
            <person name="Kapheim K."/>
        </authorList>
    </citation>
    <scope>NUCLEOTIDE SEQUENCE [LARGE SCALE GENOMIC DNA]</scope>
    <source>
        <strain evidence="1">0110345459</strain>
    </source>
</reference>
<name>A0A0L7RAW8_9HYME</name>
<sequence length="97" mass="10944">MKTPREISVYLPYNRSRVARCAPPHPLLLPTAQPASPHIAPARPPCPYLLCMNKNPNVCLQLRLLRPDRKDVFGKKLSNVGHAIGTNNLDRDTMFCR</sequence>
<organism evidence="1 2">
    <name type="scientific">Habropoda laboriosa</name>
    <dbReference type="NCBI Taxonomy" id="597456"/>
    <lineage>
        <taxon>Eukaryota</taxon>
        <taxon>Metazoa</taxon>
        <taxon>Ecdysozoa</taxon>
        <taxon>Arthropoda</taxon>
        <taxon>Hexapoda</taxon>
        <taxon>Insecta</taxon>
        <taxon>Pterygota</taxon>
        <taxon>Neoptera</taxon>
        <taxon>Endopterygota</taxon>
        <taxon>Hymenoptera</taxon>
        <taxon>Apocrita</taxon>
        <taxon>Aculeata</taxon>
        <taxon>Apoidea</taxon>
        <taxon>Anthophila</taxon>
        <taxon>Apidae</taxon>
        <taxon>Habropoda</taxon>
    </lineage>
</organism>
<evidence type="ECO:0000313" key="2">
    <source>
        <dbReference type="Proteomes" id="UP000053825"/>
    </source>
</evidence>